<dbReference type="GO" id="GO:0008202">
    <property type="term" value="P:steroid metabolic process"/>
    <property type="evidence" value="ECO:0007669"/>
    <property type="project" value="TreeGrafter"/>
</dbReference>
<dbReference type="GO" id="GO:0070989">
    <property type="term" value="P:oxidative demethylation"/>
    <property type="evidence" value="ECO:0007669"/>
    <property type="project" value="TreeGrafter"/>
</dbReference>
<dbReference type="InterPro" id="IPR050705">
    <property type="entry name" value="Cytochrome_P450_3A"/>
</dbReference>
<keyword evidence="7 15" id="KW-0479">Metal-binding</keyword>
<evidence type="ECO:0000256" key="13">
    <source>
        <dbReference type="ARBA" id="ARBA00023136"/>
    </source>
</evidence>
<dbReference type="GO" id="GO:0050649">
    <property type="term" value="F:testosterone 6-beta-hydroxylase activity"/>
    <property type="evidence" value="ECO:0007669"/>
    <property type="project" value="TreeGrafter"/>
</dbReference>
<evidence type="ECO:0000256" key="10">
    <source>
        <dbReference type="ARBA" id="ARBA00023002"/>
    </source>
</evidence>
<keyword evidence="13" id="KW-0472">Membrane</keyword>
<dbReference type="GO" id="GO:0020037">
    <property type="term" value="F:heme binding"/>
    <property type="evidence" value="ECO:0007669"/>
    <property type="project" value="InterPro"/>
</dbReference>
<comment type="cofactor">
    <cofactor evidence="1 15">
        <name>heme</name>
        <dbReference type="ChEBI" id="CHEBI:30413"/>
    </cofactor>
</comment>
<evidence type="ECO:0000313" key="18">
    <source>
        <dbReference type="RefSeq" id="XP_023564452.1"/>
    </source>
</evidence>
<evidence type="ECO:0000256" key="7">
    <source>
        <dbReference type="ARBA" id="ARBA00022723"/>
    </source>
</evidence>
<keyword evidence="11 15" id="KW-0408">Iron</keyword>
<keyword evidence="9" id="KW-0492">Microsome</keyword>
<evidence type="ECO:0000256" key="8">
    <source>
        <dbReference type="ARBA" id="ARBA00022824"/>
    </source>
</evidence>
<evidence type="ECO:0000256" key="9">
    <source>
        <dbReference type="ARBA" id="ARBA00022848"/>
    </source>
</evidence>
<evidence type="ECO:0000256" key="1">
    <source>
        <dbReference type="ARBA" id="ARBA00001971"/>
    </source>
</evidence>
<dbReference type="PROSITE" id="PS00086">
    <property type="entry name" value="CYTOCHROME_P450"/>
    <property type="match status" value="1"/>
</dbReference>
<keyword evidence="10 16" id="KW-0560">Oxidoreductase</keyword>
<dbReference type="RefSeq" id="XP_023564452.1">
    <property type="nucleotide sequence ID" value="XM_023708684.1"/>
</dbReference>
<dbReference type="EC" id="1.14.14.1" evidence="5"/>
<dbReference type="Pfam" id="PF00067">
    <property type="entry name" value="p450"/>
    <property type="match status" value="1"/>
</dbReference>
<name>A0A6P6DX00_OCTDE</name>
<reference evidence="18" key="1">
    <citation type="submission" date="2025-08" db="UniProtKB">
        <authorList>
            <consortium name="RefSeq"/>
        </authorList>
    </citation>
    <scope>IDENTIFICATION</scope>
</reference>
<feature type="binding site" description="axial binding residue" evidence="15">
    <location>
        <position position="153"/>
    </location>
    <ligand>
        <name>heme</name>
        <dbReference type="ChEBI" id="CHEBI:30413"/>
    </ligand>
    <ligandPart>
        <name>Fe</name>
        <dbReference type="ChEBI" id="CHEBI:18248"/>
    </ligandPart>
</feature>
<comment type="subcellular location">
    <subcellularLocation>
        <location evidence="3">Endoplasmic reticulum membrane</location>
        <topology evidence="3">Peripheral membrane protein</topology>
    </subcellularLocation>
    <subcellularLocation>
        <location evidence="2">Microsome membrane</location>
        <topology evidence="2">Peripheral membrane protein</topology>
    </subcellularLocation>
</comment>
<dbReference type="FunFam" id="1.10.630.10:FF:000182">
    <property type="entry name" value="Cytochrome P450 3A4"/>
    <property type="match status" value="1"/>
</dbReference>
<proteinExistence type="inferred from homology"/>
<dbReference type="SUPFAM" id="SSF48264">
    <property type="entry name" value="Cytochrome P450"/>
    <property type="match status" value="1"/>
</dbReference>
<dbReference type="GO" id="GO:0005789">
    <property type="term" value="C:endoplasmic reticulum membrane"/>
    <property type="evidence" value="ECO:0007669"/>
    <property type="project" value="UniProtKB-SubCell"/>
</dbReference>
<dbReference type="InParanoid" id="A0A6P6DX00"/>
<sequence length="214" mass="24523">MSDLEIAAQSINFIFAGYESTSSALSFLMYELATHPDVLKNLQQEIDETLPNKAVPTFDALVQMEYLAMVVNETLRLYPVANRLERVCKNDVQVNRMLIPKGTVVMIPTFALHRDPEYWSEPDEFLPERFSKKNKDLINPYIYMPFGNGPRNCIGMRFALMSMKLAAIRILQNFSLQPCEETQVPMKLSRHVLVQPEKAIVLKVVPRDVIISEE</sequence>
<keyword evidence="17" id="KW-1185">Reference proteome</keyword>
<evidence type="ECO:0000313" key="17">
    <source>
        <dbReference type="Proteomes" id="UP000515203"/>
    </source>
</evidence>
<evidence type="ECO:0000256" key="4">
    <source>
        <dbReference type="ARBA" id="ARBA00010617"/>
    </source>
</evidence>
<evidence type="ECO:0000256" key="16">
    <source>
        <dbReference type="RuleBase" id="RU000461"/>
    </source>
</evidence>
<evidence type="ECO:0000256" key="14">
    <source>
        <dbReference type="ARBA" id="ARBA00047827"/>
    </source>
</evidence>
<keyword evidence="6 15" id="KW-0349">Heme</keyword>
<keyword evidence="8" id="KW-0256">Endoplasmic reticulum</keyword>
<dbReference type="GO" id="GO:0016712">
    <property type="term" value="F:oxidoreductase activity, acting on paired donors, with incorporation or reduction of molecular oxygen, reduced flavin or flavoprotein as one donor, and incorporation of one atom of oxygen"/>
    <property type="evidence" value="ECO:0007669"/>
    <property type="project" value="UniProtKB-EC"/>
</dbReference>
<dbReference type="InterPro" id="IPR002401">
    <property type="entry name" value="Cyt_P450_E_grp-I"/>
</dbReference>
<evidence type="ECO:0000256" key="6">
    <source>
        <dbReference type="ARBA" id="ARBA00022617"/>
    </source>
</evidence>
<evidence type="ECO:0000256" key="5">
    <source>
        <dbReference type="ARBA" id="ARBA00012109"/>
    </source>
</evidence>
<dbReference type="PANTHER" id="PTHR24302:SF38">
    <property type="entry name" value="CYTOCHROME P450 3A5"/>
    <property type="match status" value="1"/>
</dbReference>
<dbReference type="OrthoDB" id="1470350at2759"/>
<dbReference type="PRINTS" id="PR00385">
    <property type="entry name" value="P450"/>
</dbReference>
<dbReference type="InterPro" id="IPR001128">
    <property type="entry name" value="Cyt_P450"/>
</dbReference>
<comment type="catalytic activity">
    <reaction evidence="14">
        <text>an organic molecule + reduced [NADPH--hemoprotein reductase] + O2 = an alcohol + oxidized [NADPH--hemoprotein reductase] + H2O + H(+)</text>
        <dbReference type="Rhea" id="RHEA:17149"/>
        <dbReference type="Rhea" id="RHEA-COMP:11964"/>
        <dbReference type="Rhea" id="RHEA-COMP:11965"/>
        <dbReference type="ChEBI" id="CHEBI:15377"/>
        <dbReference type="ChEBI" id="CHEBI:15378"/>
        <dbReference type="ChEBI" id="CHEBI:15379"/>
        <dbReference type="ChEBI" id="CHEBI:30879"/>
        <dbReference type="ChEBI" id="CHEBI:57618"/>
        <dbReference type="ChEBI" id="CHEBI:58210"/>
        <dbReference type="ChEBI" id="CHEBI:142491"/>
        <dbReference type="EC" id="1.14.14.1"/>
    </reaction>
</comment>
<gene>
    <name evidence="18" type="primary">LOC101576230</name>
</gene>
<keyword evidence="12 16" id="KW-0503">Monooxygenase</keyword>
<evidence type="ECO:0000256" key="15">
    <source>
        <dbReference type="PIRSR" id="PIRSR602401-1"/>
    </source>
</evidence>
<dbReference type="Gene3D" id="1.10.630.10">
    <property type="entry name" value="Cytochrome P450"/>
    <property type="match status" value="1"/>
</dbReference>
<protein>
    <recommendedName>
        <fullName evidence="5">unspecific monooxygenase</fullName>
        <ecNumber evidence="5">1.14.14.1</ecNumber>
    </recommendedName>
</protein>
<organism evidence="17 18">
    <name type="scientific">Octodon degus</name>
    <name type="common">Degu</name>
    <name type="synonym">Sciurus degus</name>
    <dbReference type="NCBI Taxonomy" id="10160"/>
    <lineage>
        <taxon>Eukaryota</taxon>
        <taxon>Metazoa</taxon>
        <taxon>Chordata</taxon>
        <taxon>Craniata</taxon>
        <taxon>Vertebrata</taxon>
        <taxon>Euteleostomi</taxon>
        <taxon>Mammalia</taxon>
        <taxon>Eutheria</taxon>
        <taxon>Euarchontoglires</taxon>
        <taxon>Glires</taxon>
        <taxon>Rodentia</taxon>
        <taxon>Hystricomorpha</taxon>
        <taxon>Octodontidae</taxon>
        <taxon>Octodon</taxon>
    </lineage>
</organism>
<evidence type="ECO:0000256" key="2">
    <source>
        <dbReference type="ARBA" id="ARBA00004174"/>
    </source>
</evidence>
<dbReference type="GO" id="GO:0005506">
    <property type="term" value="F:iron ion binding"/>
    <property type="evidence" value="ECO:0007669"/>
    <property type="project" value="InterPro"/>
</dbReference>
<comment type="similarity">
    <text evidence="4 16">Belongs to the cytochrome P450 family.</text>
</comment>
<dbReference type="PANTHER" id="PTHR24302">
    <property type="entry name" value="CYTOCHROME P450 FAMILY 3"/>
    <property type="match status" value="1"/>
</dbReference>
<dbReference type="InterPro" id="IPR036396">
    <property type="entry name" value="Cyt_P450_sf"/>
</dbReference>
<accession>A0A6P6DX00</accession>
<dbReference type="PRINTS" id="PR00463">
    <property type="entry name" value="EP450I"/>
</dbReference>
<dbReference type="Proteomes" id="UP000515203">
    <property type="component" value="Unplaced"/>
</dbReference>
<dbReference type="GeneID" id="101576230"/>
<dbReference type="InterPro" id="IPR017972">
    <property type="entry name" value="Cyt_P450_CS"/>
</dbReference>
<evidence type="ECO:0000256" key="3">
    <source>
        <dbReference type="ARBA" id="ARBA00004406"/>
    </source>
</evidence>
<dbReference type="AlphaFoldDB" id="A0A6P6DX00"/>
<evidence type="ECO:0000256" key="12">
    <source>
        <dbReference type="ARBA" id="ARBA00023033"/>
    </source>
</evidence>
<evidence type="ECO:0000256" key="11">
    <source>
        <dbReference type="ARBA" id="ARBA00023004"/>
    </source>
</evidence>